<name>A0A2A2TJQ1_9CYAN</name>
<evidence type="ECO:0000259" key="4">
    <source>
        <dbReference type="Pfam" id="PF07992"/>
    </source>
</evidence>
<dbReference type="GO" id="GO:0016491">
    <property type="term" value="F:oxidoreductase activity"/>
    <property type="evidence" value="ECO:0007669"/>
    <property type="project" value="UniProtKB-KW"/>
</dbReference>
<dbReference type="RefSeq" id="WP_095721769.1">
    <property type="nucleotide sequence ID" value="NZ_NTFS01000099.1"/>
</dbReference>
<keyword evidence="6" id="KW-1185">Reference proteome</keyword>
<gene>
    <name evidence="5" type="ORF">CK510_11140</name>
</gene>
<dbReference type="AlphaFoldDB" id="A0A2A2TJQ1"/>
<proteinExistence type="predicted"/>
<dbReference type="Proteomes" id="UP000218238">
    <property type="component" value="Unassembled WGS sequence"/>
</dbReference>
<dbReference type="Pfam" id="PF07992">
    <property type="entry name" value="Pyr_redox_2"/>
    <property type="match status" value="2"/>
</dbReference>
<keyword evidence="3" id="KW-0472">Membrane</keyword>
<dbReference type="EMBL" id="NTFS01000099">
    <property type="protein sequence ID" value="PAX55223.1"/>
    <property type="molecule type" value="Genomic_DNA"/>
</dbReference>
<dbReference type="PRINTS" id="PR00368">
    <property type="entry name" value="FADPNR"/>
</dbReference>
<dbReference type="Gene3D" id="3.50.50.60">
    <property type="entry name" value="FAD/NAD(P)-binding domain"/>
    <property type="match status" value="2"/>
</dbReference>
<sequence>MELSKKNLNQRLNQIYDVIIVGGGAGGLSAGIYLQRFNLSSLIIDKGKARSFWMQELHNYLGLPPDTPGRVLLQKGKEHYASLDGDFLNAYVEEVVEEGETFAVKVKVGRVNGVDAVFRSKYLIAASGIIDNLPPLDEMRNVYDYAGYNLHVCMVCDGYEMTDKKCGFFAGSEASIEEMVFNLSWFTPYITVFTHGNFAVSPEMRQQLREHGYPLVETPIKQFLGQNHQMTGVELVDGSVIELETGLISMGSHYHNTYLQGINLEVKGSNLVTDKMCQTSHPRIFAIGDLKVGLNQVVIAAGDGALAATQIWRDIRCETGARRWEENLKVNVF</sequence>
<keyword evidence="2" id="KW-0560">Oxidoreductase</keyword>
<evidence type="ECO:0000256" key="3">
    <source>
        <dbReference type="SAM" id="Phobius"/>
    </source>
</evidence>
<evidence type="ECO:0000256" key="1">
    <source>
        <dbReference type="ARBA" id="ARBA00022630"/>
    </source>
</evidence>
<dbReference type="SUPFAM" id="SSF51905">
    <property type="entry name" value="FAD/NAD(P)-binding domain"/>
    <property type="match status" value="1"/>
</dbReference>
<feature type="transmembrane region" description="Helical" evidence="3">
    <location>
        <begin position="15"/>
        <end position="34"/>
    </location>
</feature>
<dbReference type="PRINTS" id="PR00469">
    <property type="entry name" value="PNDRDTASEII"/>
</dbReference>
<comment type="caution">
    <text evidence="5">The sequence shown here is derived from an EMBL/GenBank/DDBJ whole genome shotgun (WGS) entry which is preliminary data.</text>
</comment>
<reference evidence="5 6" key="1">
    <citation type="submission" date="2017-08" db="EMBL/GenBank/DDBJ databases">
        <title>Draft genome sequence of filamentous cyanobacterium Calothrix elsteri CCALA 953.</title>
        <authorList>
            <person name="Gagunashvili A.N."/>
            <person name="Elster J."/>
            <person name="Andresson O.S."/>
        </authorList>
    </citation>
    <scope>NUCLEOTIDE SEQUENCE [LARGE SCALE GENOMIC DNA]</scope>
    <source>
        <strain evidence="5 6">CCALA 953</strain>
    </source>
</reference>
<keyword evidence="1" id="KW-0285">Flavoprotein</keyword>
<accession>A0A2A2TJQ1</accession>
<dbReference type="InterPro" id="IPR023753">
    <property type="entry name" value="FAD/NAD-binding_dom"/>
</dbReference>
<dbReference type="PANTHER" id="PTHR48105">
    <property type="entry name" value="THIOREDOXIN REDUCTASE 1-RELATED-RELATED"/>
    <property type="match status" value="1"/>
</dbReference>
<dbReference type="InterPro" id="IPR050097">
    <property type="entry name" value="Ferredoxin-NADP_redctase_2"/>
</dbReference>
<protein>
    <submittedName>
        <fullName evidence="5">Pyridine nucleotide-disulfide oxidoreductase</fullName>
    </submittedName>
</protein>
<feature type="domain" description="FAD/NAD(P)-binding" evidence="4">
    <location>
        <begin position="16"/>
        <end position="161"/>
    </location>
</feature>
<dbReference type="InterPro" id="IPR036188">
    <property type="entry name" value="FAD/NAD-bd_sf"/>
</dbReference>
<organism evidence="5 6">
    <name type="scientific">Brunnivagina elsteri CCALA 953</name>
    <dbReference type="NCBI Taxonomy" id="987040"/>
    <lineage>
        <taxon>Bacteria</taxon>
        <taxon>Bacillati</taxon>
        <taxon>Cyanobacteriota</taxon>
        <taxon>Cyanophyceae</taxon>
        <taxon>Nostocales</taxon>
        <taxon>Calotrichaceae</taxon>
        <taxon>Brunnivagina</taxon>
    </lineage>
</organism>
<dbReference type="OrthoDB" id="9806179at2"/>
<evidence type="ECO:0000256" key="2">
    <source>
        <dbReference type="ARBA" id="ARBA00023002"/>
    </source>
</evidence>
<evidence type="ECO:0000313" key="5">
    <source>
        <dbReference type="EMBL" id="PAX55223.1"/>
    </source>
</evidence>
<feature type="domain" description="FAD/NAD(P)-binding" evidence="4">
    <location>
        <begin position="200"/>
        <end position="304"/>
    </location>
</feature>
<keyword evidence="3" id="KW-0812">Transmembrane</keyword>
<keyword evidence="3" id="KW-1133">Transmembrane helix</keyword>
<evidence type="ECO:0000313" key="6">
    <source>
        <dbReference type="Proteomes" id="UP000218238"/>
    </source>
</evidence>